<dbReference type="AlphaFoldDB" id="A0A4Y7T6I6"/>
<protein>
    <submittedName>
        <fullName evidence="2">Uncharacterized protein</fullName>
    </submittedName>
</protein>
<gene>
    <name evidence="2" type="ORF">FA13DRAFT_1792740</name>
</gene>
<evidence type="ECO:0000256" key="1">
    <source>
        <dbReference type="SAM" id="MobiDB-lite"/>
    </source>
</evidence>
<feature type="compositionally biased region" description="Polar residues" evidence="1">
    <location>
        <begin position="22"/>
        <end position="32"/>
    </location>
</feature>
<name>A0A4Y7T6I6_COPMI</name>
<accession>A0A4Y7T6I6</accession>
<keyword evidence="3" id="KW-1185">Reference proteome</keyword>
<feature type="region of interest" description="Disordered" evidence="1">
    <location>
        <begin position="22"/>
        <end position="47"/>
    </location>
</feature>
<sequence>MLLLVQDGVAIGFLWTGASPTEDQPLRKQQNLGAGDDLMTPTKTRLKPECPNLELGDEASRDLEMLAFEVLPCSGKALPLRRDIIKAGRGGYRSLPKTDVELTRLRAIIVAFSPSTPLAVATPFPKYANESDHHTNLTPASSLPIPLSPRVIDPPSFLVLPPRRSECLSAVLNALPPRSLKTPHCTLL</sequence>
<evidence type="ECO:0000313" key="3">
    <source>
        <dbReference type="Proteomes" id="UP000298030"/>
    </source>
</evidence>
<comment type="caution">
    <text evidence="2">The sequence shown here is derived from an EMBL/GenBank/DDBJ whole genome shotgun (WGS) entry which is preliminary data.</text>
</comment>
<organism evidence="2 3">
    <name type="scientific">Coprinellus micaceus</name>
    <name type="common">Glistening ink-cap mushroom</name>
    <name type="synonym">Coprinus micaceus</name>
    <dbReference type="NCBI Taxonomy" id="71717"/>
    <lineage>
        <taxon>Eukaryota</taxon>
        <taxon>Fungi</taxon>
        <taxon>Dikarya</taxon>
        <taxon>Basidiomycota</taxon>
        <taxon>Agaricomycotina</taxon>
        <taxon>Agaricomycetes</taxon>
        <taxon>Agaricomycetidae</taxon>
        <taxon>Agaricales</taxon>
        <taxon>Agaricineae</taxon>
        <taxon>Psathyrellaceae</taxon>
        <taxon>Coprinellus</taxon>
    </lineage>
</organism>
<dbReference type="EMBL" id="QPFP01000025">
    <property type="protein sequence ID" value="TEB29796.1"/>
    <property type="molecule type" value="Genomic_DNA"/>
</dbReference>
<proteinExistence type="predicted"/>
<evidence type="ECO:0000313" key="2">
    <source>
        <dbReference type="EMBL" id="TEB29796.1"/>
    </source>
</evidence>
<dbReference type="Proteomes" id="UP000298030">
    <property type="component" value="Unassembled WGS sequence"/>
</dbReference>
<reference evidence="2 3" key="1">
    <citation type="journal article" date="2019" name="Nat. Ecol. Evol.">
        <title>Megaphylogeny resolves global patterns of mushroom evolution.</title>
        <authorList>
            <person name="Varga T."/>
            <person name="Krizsan K."/>
            <person name="Foldi C."/>
            <person name="Dima B."/>
            <person name="Sanchez-Garcia M."/>
            <person name="Sanchez-Ramirez S."/>
            <person name="Szollosi G.J."/>
            <person name="Szarkandi J.G."/>
            <person name="Papp V."/>
            <person name="Albert L."/>
            <person name="Andreopoulos W."/>
            <person name="Angelini C."/>
            <person name="Antonin V."/>
            <person name="Barry K.W."/>
            <person name="Bougher N.L."/>
            <person name="Buchanan P."/>
            <person name="Buyck B."/>
            <person name="Bense V."/>
            <person name="Catcheside P."/>
            <person name="Chovatia M."/>
            <person name="Cooper J."/>
            <person name="Damon W."/>
            <person name="Desjardin D."/>
            <person name="Finy P."/>
            <person name="Geml J."/>
            <person name="Haridas S."/>
            <person name="Hughes K."/>
            <person name="Justo A."/>
            <person name="Karasinski D."/>
            <person name="Kautmanova I."/>
            <person name="Kiss B."/>
            <person name="Kocsube S."/>
            <person name="Kotiranta H."/>
            <person name="LaButti K.M."/>
            <person name="Lechner B.E."/>
            <person name="Liimatainen K."/>
            <person name="Lipzen A."/>
            <person name="Lukacs Z."/>
            <person name="Mihaltcheva S."/>
            <person name="Morgado L.N."/>
            <person name="Niskanen T."/>
            <person name="Noordeloos M.E."/>
            <person name="Ohm R.A."/>
            <person name="Ortiz-Santana B."/>
            <person name="Ovrebo C."/>
            <person name="Racz N."/>
            <person name="Riley R."/>
            <person name="Savchenko A."/>
            <person name="Shiryaev A."/>
            <person name="Soop K."/>
            <person name="Spirin V."/>
            <person name="Szebenyi C."/>
            <person name="Tomsovsky M."/>
            <person name="Tulloss R.E."/>
            <person name="Uehling J."/>
            <person name="Grigoriev I.V."/>
            <person name="Vagvolgyi C."/>
            <person name="Papp T."/>
            <person name="Martin F.M."/>
            <person name="Miettinen O."/>
            <person name="Hibbett D.S."/>
            <person name="Nagy L.G."/>
        </authorList>
    </citation>
    <scope>NUCLEOTIDE SEQUENCE [LARGE SCALE GENOMIC DNA]</scope>
    <source>
        <strain evidence="2 3">FP101781</strain>
    </source>
</reference>